<evidence type="ECO:0000256" key="7">
    <source>
        <dbReference type="SAM" id="Phobius"/>
    </source>
</evidence>
<evidence type="ECO:0000259" key="8">
    <source>
        <dbReference type="PROSITE" id="PS50850"/>
    </source>
</evidence>
<dbReference type="PROSITE" id="PS50850">
    <property type="entry name" value="MFS"/>
    <property type="match status" value="1"/>
</dbReference>
<evidence type="ECO:0000313" key="9">
    <source>
        <dbReference type="EMBL" id="TCT10203.1"/>
    </source>
</evidence>
<feature type="transmembrane region" description="Helical" evidence="7">
    <location>
        <begin position="271"/>
        <end position="296"/>
    </location>
</feature>
<comment type="subcellular location">
    <subcellularLocation>
        <location evidence="1">Cell membrane</location>
        <topology evidence="1">Multi-pass membrane protein</topology>
    </subcellularLocation>
</comment>
<feature type="transmembrane region" description="Helical" evidence="7">
    <location>
        <begin position="77"/>
        <end position="101"/>
    </location>
</feature>
<protein>
    <submittedName>
        <fullName evidence="9">Putative MFS family arabinose efflux permease</fullName>
    </submittedName>
</protein>
<dbReference type="EMBL" id="SMAJ01000002">
    <property type="protein sequence ID" value="TCT10203.1"/>
    <property type="molecule type" value="Genomic_DNA"/>
</dbReference>
<keyword evidence="3" id="KW-1003">Cell membrane</keyword>
<dbReference type="InterPro" id="IPR011701">
    <property type="entry name" value="MFS"/>
</dbReference>
<dbReference type="InterPro" id="IPR036259">
    <property type="entry name" value="MFS_trans_sf"/>
</dbReference>
<keyword evidence="5 7" id="KW-1133">Transmembrane helix</keyword>
<dbReference type="Proteomes" id="UP000295525">
    <property type="component" value="Unassembled WGS sequence"/>
</dbReference>
<dbReference type="InterPro" id="IPR020846">
    <property type="entry name" value="MFS_dom"/>
</dbReference>
<keyword evidence="4 7" id="KW-0812">Transmembrane</keyword>
<keyword evidence="2" id="KW-0813">Transport</keyword>
<keyword evidence="10" id="KW-1185">Reference proteome</keyword>
<feature type="transmembrane region" description="Helical" evidence="7">
    <location>
        <begin position="248"/>
        <end position="265"/>
    </location>
</feature>
<feature type="transmembrane region" description="Helical" evidence="7">
    <location>
        <begin position="182"/>
        <end position="198"/>
    </location>
</feature>
<dbReference type="PANTHER" id="PTHR23517:SF3">
    <property type="entry name" value="INTEGRAL MEMBRANE TRANSPORT PROTEIN"/>
    <property type="match status" value="1"/>
</dbReference>
<gene>
    <name evidence="9" type="ORF">EDC26_102159</name>
</gene>
<feature type="transmembrane region" description="Helical" evidence="7">
    <location>
        <begin position="47"/>
        <end position="71"/>
    </location>
</feature>
<feature type="transmembrane region" description="Helical" evidence="7">
    <location>
        <begin position="308"/>
        <end position="330"/>
    </location>
</feature>
<dbReference type="PANTHER" id="PTHR23517">
    <property type="entry name" value="RESISTANCE PROTEIN MDTM, PUTATIVE-RELATED-RELATED"/>
    <property type="match status" value="1"/>
</dbReference>
<evidence type="ECO:0000256" key="6">
    <source>
        <dbReference type="ARBA" id="ARBA00023136"/>
    </source>
</evidence>
<dbReference type="InterPro" id="IPR050171">
    <property type="entry name" value="MFS_Transporters"/>
</dbReference>
<keyword evidence="6 7" id="KW-0472">Membrane</keyword>
<feature type="transmembrane region" description="Helical" evidence="7">
    <location>
        <begin position="336"/>
        <end position="358"/>
    </location>
</feature>
<dbReference type="CDD" id="cd17325">
    <property type="entry name" value="MFS_MdtG_SLC18_like"/>
    <property type="match status" value="1"/>
</dbReference>
<dbReference type="SUPFAM" id="SSF103473">
    <property type="entry name" value="MFS general substrate transporter"/>
    <property type="match status" value="1"/>
</dbReference>
<evidence type="ECO:0000256" key="5">
    <source>
        <dbReference type="ARBA" id="ARBA00022989"/>
    </source>
</evidence>
<dbReference type="AlphaFoldDB" id="A0A4R3MBQ6"/>
<comment type="caution">
    <text evidence="9">The sequence shown here is derived from an EMBL/GenBank/DDBJ whole genome shotgun (WGS) entry which is preliminary data.</text>
</comment>
<feature type="domain" description="Major facilitator superfamily (MFS) profile" evidence="8">
    <location>
        <begin position="1"/>
        <end position="362"/>
    </location>
</feature>
<evidence type="ECO:0000256" key="2">
    <source>
        <dbReference type="ARBA" id="ARBA00022448"/>
    </source>
</evidence>
<feature type="transmembrane region" description="Helical" evidence="7">
    <location>
        <begin position="137"/>
        <end position="155"/>
    </location>
</feature>
<proteinExistence type="predicted"/>
<sequence length="367" mass="38529">MPVIALSARDLDASMALSGLIVGLIGIGSLCSNIPAALIIGRYGERLSMVGAAVFSVLALILCLIPGQIWFLALGVLMIGMSSSVFMLARLTYLIEVVPVYMRARAMSSLGGTMRIGVFIGPFLGAALIHFMGLPGAYWVAMVAMLATGLLSFMIPELEARQPLSTSPNTAPKLIHIARSHLKVFLTLGFGILLVSALRSSRQIVIPLWADNLSISPTTTSIIYGLVAAIDMLAFYPAGKAMDQRGRLWVALPSVVIMGASLVLMPLTAGLISFLIVSMLMGLGNGIGSGLIMTLGADASPRVGRTEFLGIWRLIADIGASGAPVVLSAITAAVSLASAVVVTGLFGFVAAGVFWWCLPHTSFTRPR</sequence>
<name>A0A4R3MBQ6_9BURK</name>
<evidence type="ECO:0000256" key="3">
    <source>
        <dbReference type="ARBA" id="ARBA00022475"/>
    </source>
</evidence>
<evidence type="ECO:0000256" key="4">
    <source>
        <dbReference type="ARBA" id="ARBA00022692"/>
    </source>
</evidence>
<feature type="transmembrane region" description="Helical" evidence="7">
    <location>
        <begin position="20"/>
        <end position="40"/>
    </location>
</feature>
<dbReference type="Gene3D" id="1.20.1250.20">
    <property type="entry name" value="MFS general substrate transporter like domains"/>
    <property type="match status" value="2"/>
</dbReference>
<organism evidence="9 10">
    <name type="scientific">Paralcaligenes ureilyticus</name>
    <dbReference type="NCBI Taxonomy" id="627131"/>
    <lineage>
        <taxon>Bacteria</taxon>
        <taxon>Pseudomonadati</taxon>
        <taxon>Pseudomonadota</taxon>
        <taxon>Betaproteobacteria</taxon>
        <taxon>Burkholderiales</taxon>
        <taxon>Alcaligenaceae</taxon>
        <taxon>Paralcaligenes</taxon>
    </lineage>
</organism>
<dbReference type="GO" id="GO:0022857">
    <property type="term" value="F:transmembrane transporter activity"/>
    <property type="evidence" value="ECO:0007669"/>
    <property type="project" value="InterPro"/>
</dbReference>
<feature type="transmembrane region" description="Helical" evidence="7">
    <location>
        <begin position="218"/>
        <end position="236"/>
    </location>
</feature>
<accession>A0A4R3MBQ6</accession>
<dbReference type="Pfam" id="PF07690">
    <property type="entry name" value="MFS_1"/>
    <property type="match status" value="2"/>
</dbReference>
<reference evidence="9 10" key="1">
    <citation type="submission" date="2019-03" db="EMBL/GenBank/DDBJ databases">
        <title>Genomic Encyclopedia of Type Strains, Phase IV (KMG-IV): sequencing the most valuable type-strain genomes for metagenomic binning, comparative biology and taxonomic classification.</title>
        <authorList>
            <person name="Goeker M."/>
        </authorList>
    </citation>
    <scope>NUCLEOTIDE SEQUENCE [LARGE SCALE GENOMIC DNA]</scope>
    <source>
        <strain evidence="9 10">DSM 24591</strain>
    </source>
</reference>
<evidence type="ECO:0000256" key="1">
    <source>
        <dbReference type="ARBA" id="ARBA00004651"/>
    </source>
</evidence>
<evidence type="ECO:0000313" key="10">
    <source>
        <dbReference type="Proteomes" id="UP000295525"/>
    </source>
</evidence>
<dbReference type="GO" id="GO:0005886">
    <property type="term" value="C:plasma membrane"/>
    <property type="evidence" value="ECO:0007669"/>
    <property type="project" value="UniProtKB-SubCell"/>
</dbReference>
<feature type="transmembrane region" description="Helical" evidence="7">
    <location>
        <begin position="113"/>
        <end position="131"/>
    </location>
</feature>